<dbReference type="AlphaFoldDB" id="A0A8S3ZUJ9"/>
<evidence type="ECO:0000256" key="3">
    <source>
        <dbReference type="SAM" id="Phobius"/>
    </source>
</evidence>
<name>A0A8S3ZUJ9_9EUPU</name>
<dbReference type="Gene3D" id="2.60.120.40">
    <property type="match status" value="1"/>
</dbReference>
<organism evidence="5 6">
    <name type="scientific">Candidula unifasciata</name>
    <dbReference type="NCBI Taxonomy" id="100452"/>
    <lineage>
        <taxon>Eukaryota</taxon>
        <taxon>Metazoa</taxon>
        <taxon>Spiralia</taxon>
        <taxon>Lophotrochozoa</taxon>
        <taxon>Mollusca</taxon>
        <taxon>Gastropoda</taxon>
        <taxon>Heterobranchia</taxon>
        <taxon>Euthyneura</taxon>
        <taxon>Panpulmonata</taxon>
        <taxon>Eupulmonata</taxon>
        <taxon>Stylommatophora</taxon>
        <taxon>Helicina</taxon>
        <taxon>Helicoidea</taxon>
        <taxon>Geomitridae</taxon>
        <taxon>Candidula</taxon>
    </lineage>
</organism>
<dbReference type="PANTHER" id="PTHR15427:SF33">
    <property type="entry name" value="COLLAGEN IV NC1 DOMAIN-CONTAINING PROTEIN"/>
    <property type="match status" value="1"/>
</dbReference>
<dbReference type="PROSITE" id="PS50871">
    <property type="entry name" value="C1Q"/>
    <property type="match status" value="1"/>
</dbReference>
<keyword evidence="2" id="KW-0964">Secreted</keyword>
<evidence type="ECO:0000313" key="5">
    <source>
        <dbReference type="EMBL" id="CAG5133247.1"/>
    </source>
</evidence>
<evidence type="ECO:0000256" key="1">
    <source>
        <dbReference type="ARBA" id="ARBA00004613"/>
    </source>
</evidence>
<dbReference type="SMART" id="SM00110">
    <property type="entry name" value="C1Q"/>
    <property type="match status" value="1"/>
</dbReference>
<protein>
    <recommendedName>
        <fullName evidence="4">C1q domain-containing protein</fullName>
    </recommendedName>
</protein>
<gene>
    <name evidence="5" type="ORF">CUNI_LOCUS18805</name>
</gene>
<evidence type="ECO:0000259" key="4">
    <source>
        <dbReference type="PROSITE" id="PS50871"/>
    </source>
</evidence>
<evidence type="ECO:0000313" key="6">
    <source>
        <dbReference type="Proteomes" id="UP000678393"/>
    </source>
</evidence>
<dbReference type="GO" id="GO:0005581">
    <property type="term" value="C:collagen trimer"/>
    <property type="evidence" value="ECO:0007669"/>
    <property type="project" value="UniProtKB-KW"/>
</dbReference>
<feature type="non-terminal residue" evidence="5">
    <location>
        <position position="1"/>
    </location>
</feature>
<keyword evidence="3" id="KW-0812">Transmembrane</keyword>
<feature type="transmembrane region" description="Helical" evidence="3">
    <location>
        <begin position="40"/>
        <end position="62"/>
    </location>
</feature>
<comment type="subcellular location">
    <subcellularLocation>
        <location evidence="1">Secreted</location>
    </subcellularLocation>
</comment>
<dbReference type="Pfam" id="PF00386">
    <property type="entry name" value="C1q"/>
    <property type="match status" value="1"/>
</dbReference>
<dbReference type="SUPFAM" id="SSF49842">
    <property type="entry name" value="TNF-like"/>
    <property type="match status" value="1"/>
</dbReference>
<dbReference type="InterPro" id="IPR001073">
    <property type="entry name" value="C1q_dom"/>
</dbReference>
<dbReference type="InterPro" id="IPR008983">
    <property type="entry name" value="Tumour_necrosis_fac-like_dom"/>
</dbReference>
<proteinExistence type="predicted"/>
<reference evidence="5" key="1">
    <citation type="submission" date="2021-04" db="EMBL/GenBank/DDBJ databases">
        <authorList>
            <consortium name="Molecular Ecology Group"/>
        </authorList>
    </citation>
    <scope>NUCLEOTIDE SEQUENCE</scope>
</reference>
<dbReference type="InterPro" id="IPR050392">
    <property type="entry name" value="Collagen/C1q_domain"/>
</dbReference>
<keyword evidence="3" id="KW-0472">Membrane</keyword>
<sequence length="187" mass="20871">LDLFAATPLLGHQQRLLTAIWKRTAHSVYITIRKVDTMRLIIFVICTAFSVAYVESVGIVAFSAGIPDFKTFAVGDTVKFTKVFTNFGDGYDSNTGIFTATKPGLYYFSISATSQRYKYFGLNMYHNEEPVIKIFGNAENRALSGANSILLRLKSRDRVYVKAFWESFLYGESAGSSAMFNGFLVSL</sequence>
<dbReference type="Proteomes" id="UP000678393">
    <property type="component" value="Unassembled WGS sequence"/>
</dbReference>
<dbReference type="PANTHER" id="PTHR15427">
    <property type="entry name" value="EMILIN ELASTIN MICROFIBRIL INTERFACE-LOCATED PROTEIN ELASTIN MICROFIBRIL INTERFACER"/>
    <property type="match status" value="1"/>
</dbReference>
<feature type="domain" description="C1q" evidence="4">
    <location>
        <begin position="55"/>
        <end position="187"/>
    </location>
</feature>
<keyword evidence="3" id="KW-1133">Transmembrane helix</keyword>
<accession>A0A8S3ZUJ9</accession>
<dbReference type="OrthoDB" id="6154955at2759"/>
<comment type="caution">
    <text evidence="5">The sequence shown here is derived from an EMBL/GenBank/DDBJ whole genome shotgun (WGS) entry which is preliminary data.</text>
</comment>
<dbReference type="PRINTS" id="PR00007">
    <property type="entry name" value="COMPLEMNTC1Q"/>
</dbReference>
<dbReference type="EMBL" id="CAJHNH020006035">
    <property type="protein sequence ID" value="CAG5133247.1"/>
    <property type="molecule type" value="Genomic_DNA"/>
</dbReference>
<keyword evidence="6" id="KW-1185">Reference proteome</keyword>
<evidence type="ECO:0000256" key="2">
    <source>
        <dbReference type="ARBA" id="ARBA00022525"/>
    </source>
</evidence>